<dbReference type="InterPro" id="IPR020904">
    <property type="entry name" value="Sc_DH/Rdtase_CS"/>
</dbReference>
<name>D8S0S1_SELML</name>
<dbReference type="Pfam" id="PF13561">
    <property type="entry name" value="adh_short_C2"/>
    <property type="match status" value="2"/>
</dbReference>
<dbReference type="InterPro" id="IPR036291">
    <property type="entry name" value="NAD(P)-bd_dom_sf"/>
</dbReference>
<dbReference type="Gramene" id="EFJ22098">
    <property type="protein sequence ID" value="EFJ22098"/>
    <property type="gene ID" value="SELMODRAFT_416905"/>
</dbReference>
<dbReference type="EMBL" id="GL377597">
    <property type="protein sequence ID" value="EFJ22098.1"/>
    <property type="molecule type" value="Genomic_DNA"/>
</dbReference>
<protein>
    <submittedName>
        <fullName evidence="4">Uncharacterized protein</fullName>
    </submittedName>
</protein>
<dbReference type="PRINTS" id="PR00080">
    <property type="entry name" value="SDRFAMILY"/>
</dbReference>
<proteinExistence type="predicted"/>
<accession>D8S0S1</accession>
<dbReference type="PANTHER" id="PTHR42898:SF6">
    <property type="entry name" value="NADP-DEPENDENT MANNITOL DEHYDROGENASE"/>
    <property type="match status" value="1"/>
</dbReference>
<dbReference type="HOGENOM" id="CLU_010194_50_2_1"/>
<dbReference type="FunFam" id="3.40.50.720:FF:000084">
    <property type="entry name" value="Short-chain dehydrogenase reductase"/>
    <property type="match status" value="2"/>
</dbReference>
<dbReference type="InParanoid" id="D8S0S1"/>
<dbReference type="OMA" id="CEWAGDK"/>
<dbReference type="Gene3D" id="3.40.50.720">
    <property type="entry name" value="NAD(P)-binding Rossmann-like Domain"/>
    <property type="match status" value="2"/>
</dbReference>
<dbReference type="AlphaFoldDB" id="D8S0S1"/>
<reference evidence="4 5" key="1">
    <citation type="journal article" date="2011" name="Science">
        <title>The Selaginella genome identifies genetic changes associated with the evolution of vascular plants.</title>
        <authorList>
            <person name="Banks J.A."/>
            <person name="Nishiyama T."/>
            <person name="Hasebe M."/>
            <person name="Bowman J.L."/>
            <person name="Gribskov M."/>
            <person name="dePamphilis C."/>
            <person name="Albert V.A."/>
            <person name="Aono N."/>
            <person name="Aoyama T."/>
            <person name="Ambrose B.A."/>
            <person name="Ashton N.W."/>
            <person name="Axtell M.J."/>
            <person name="Barker E."/>
            <person name="Barker M.S."/>
            <person name="Bennetzen J.L."/>
            <person name="Bonawitz N.D."/>
            <person name="Chapple C."/>
            <person name="Cheng C."/>
            <person name="Correa L.G."/>
            <person name="Dacre M."/>
            <person name="DeBarry J."/>
            <person name="Dreyer I."/>
            <person name="Elias M."/>
            <person name="Engstrom E.M."/>
            <person name="Estelle M."/>
            <person name="Feng L."/>
            <person name="Finet C."/>
            <person name="Floyd S.K."/>
            <person name="Frommer W.B."/>
            <person name="Fujita T."/>
            <person name="Gramzow L."/>
            <person name="Gutensohn M."/>
            <person name="Harholt J."/>
            <person name="Hattori M."/>
            <person name="Heyl A."/>
            <person name="Hirai T."/>
            <person name="Hiwatashi Y."/>
            <person name="Ishikawa M."/>
            <person name="Iwata M."/>
            <person name="Karol K.G."/>
            <person name="Koehler B."/>
            <person name="Kolukisaoglu U."/>
            <person name="Kubo M."/>
            <person name="Kurata T."/>
            <person name="Lalonde S."/>
            <person name="Li K."/>
            <person name="Li Y."/>
            <person name="Litt A."/>
            <person name="Lyons E."/>
            <person name="Manning G."/>
            <person name="Maruyama T."/>
            <person name="Michael T.P."/>
            <person name="Mikami K."/>
            <person name="Miyazaki S."/>
            <person name="Morinaga S."/>
            <person name="Murata T."/>
            <person name="Mueller-Roeber B."/>
            <person name="Nelson D.R."/>
            <person name="Obara M."/>
            <person name="Oguri Y."/>
            <person name="Olmstead R.G."/>
            <person name="Onodera N."/>
            <person name="Petersen B.L."/>
            <person name="Pils B."/>
            <person name="Prigge M."/>
            <person name="Rensing S.A."/>
            <person name="Riano-Pachon D.M."/>
            <person name="Roberts A.W."/>
            <person name="Sato Y."/>
            <person name="Scheller H.V."/>
            <person name="Schulz B."/>
            <person name="Schulz C."/>
            <person name="Shakirov E.V."/>
            <person name="Shibagaki N."/>
            <person name="Shinohara N."/>
            <person name="Shippen D.E."/>
            <person name="Soerensen I."/>
            <person name="Sotooka R."/>
            <person name="Sugimoto N."/>
            <person name="Sugita M."/>
            <person name="Sumikawa N."/>
            <person name="Tanurdzic M."/>
            <person name="Theissen G."/>
            <person name="Ulvskov P."/>
            <person name="Wakazuki S."/>
            <person name="Weng J.K."/>
            <person name="Willats W.W."/>
            <person name="Wipf D."/>
            <person name="Wolf P.G."/>
            <person name="Yang L."/>
            <person name="Zimmer A.D."/>
            <person name="Zhu Q."/>
            <person name="Mitros T."/>
            <person name="Hellsten U."/>
            <person name="Loque D."/>
            <person name="Otillar R."/>
            <person name="Salamov A."/>
            <person name="Schmutz J."/>
            <person name="Shapiro H."/>
            <person name="Lindquist E."/>
            <person name="Lucas S."/>
            <person name="Rokhsar D."/>
            <person name="Grigoriev I.V."/>
        </authorList>
    </citation>
    <scope>NUCLEOTIDE SEQUENCE [LARGE SCALE GENOMIC DNA]</scope>
</reference>
<keyword evidence="5" id="KW-1185">Reference proteome</keyword>
<keyword evidence="3" id="KW-1133">Transmembrane helix</keyword>
<feature type="transmembrane region" description="Helical" evidence="3">
    <location>
        <begin position="441"/>
        <end position="461"/>
    </location>
</feature>
<evidence type="ECO:0000256" key="1">
    <source>
        <dbReference type="ARBA" id="ARBA00022857"/>
    </source>
</evidence>
<keyword evidence="2" id="KW-0560">Oxidoreductase</keyword>
<evidence type="ECO:0000313" key="4">
    <source>
        <dbReference type="EMBL" id="EFJ22098.1"/>
    </source>
</evidence>
<keyword evidence="3" id="KW-0812">Transmembrane</keyword>
<keyword evidence="1" id="KW-0521">NADP</keyword>
<dbReference type="PROSITE" id="PS00061">
    <property type="entry name" value="ADH_SHORT"/>
    <property type="match status" value="2"/>
</dbReference>
<dbReference type="GO" id="GO:0016491">
    <property type="term" value="F:oxidoreductase activity"/>
    <property type="evidence" value="ECO:0007669"/>
    <property type="project" value="UniProtKB-KW"/>
</dbReference>
<evidence type="ECO:0000256" key="2">
    <source>
        <dbReference type="ARBA" id="ARBA00023002"/>
    </source>
</evidence>
<dbReference type="STRING" id="88036.D8S0S1"/>
<dbReference type="SUPFAM" id="SSF51735">
    <property type="entry name" value="NAD(P)-binding Rossmann-fold domains"/>
    <property type="match status" value="2"/>
</dbReference>
<feature type="transmembrane region" description="Helical" evidence="3">
    <location>
        <begin position="145"/>
        <end position="165"/>
    </location>
</feature>
<dbReference type="KEGG" id="smo:SELMODRAFT_416905"/>
<dbReference type="PRINTS" id="PR00081">
    <property type="entry name" value="GDHRDH"/>
</dbReference>
<dbReference type="InterPro" id="IPR045000">
    <property type="entry name" value="TR"/>
</dbReference>
<evidence type="ECO:0000313" key="5">
    <source>
        <dbReference type="Proteomes" id="UP000001514"/>
    </source>
</evidence>
<keyword evidence="3" id="KW-0472">Membrane</keyword>
<dbReference type="InterPro" id="IPR002347">
    <property type="entry name" value="SDR_fam"/>
</dbReference>
<dbReference type="eggNOG" id="KOG0725">
    <property type="taxonomic scope" value="Eukaryota"/>
</dbReference>
<dbReference type="PANTHER" id="PTHR42898">
    <property type="entry name" value="TROPINONE REDUCTASE"/>
    <property type="match status" value="1"/>
</dbReference>
<gene>
    <name evidence="4" type="ORF">SELMODRAFT_416905</name>
</gene>
<organism evidence="5">
    <name type="scientific">Selaginella moellendorffii</name>
    <name type="common">Spikemoss</name>
    <dbReference type="NCBI Taxonomy" id="88036"/>
    <lineage>
        <taxon>Eukaryota</taxon>
        <taxon>Viridiplantae</taxon>
        <taxon>Streptophyta</taxon>
        <taxon>Embryophyta</taxon>
        <taxon>Tracheophyta</taxon>
        <taxon>Lycopodiopsida</taxon>
        <taxon>Selaginellales</taxon>
        <taxon>Selaginellaceae</taxon>
        <taxon>Selaginella</taxon>
    </lineage>
</organism>
<evidence type="ECO:0000256" key="3">
    <source>
        <dbReference type="SAM" id="Phobius"/>
    </source>
</evidence>
<sequence length="561" mass="60071">MDSSSQRWSLSGKSALVTGGTRGIGRSVVEELAGLGASVYTCSRSEKNLNERLQEWRQSNLDVHGSTCDLSKPSGREELVKLVAQHFGGKLDILVNNVGTNVRKQSTLDYTTEDISTVFSTNFESAFHISQLAHPLLKAAGNSSLVFISSVAGVVAIATGALYAATKGAMNQLTKNLACEWAQDGIRVNAVAPWYIKTDLVEEILAKPGYEAAVLDRTPARRVGEPREVAAVAAFLALPASSYVTGQIMKILLMVSWCSWLSRQSNTLKASSSKPHERHLLMVSWCSDTVKVSGEVGHYDTLKRWSLSGKSALVTGGTRGIGRAVVEELAGLGASVYTCSRSEQSLSERLHEWRQSNLDVHGSTCDLSNPSEREALMGLVSQHFGGKLDILVNNVGTNVRKPTLEYTGEDVSTVFSTNFDSAFHTSQLAHPLLKAAGNSSLVFISSVAGVVAISTGVLYAATKGAMNQITKNLACDWAQDGIRVNAVAPWYIKTDLAQQVLGRPGYEAAVVDRTPARRVGEPHEVSAVVAFLAMPASSYVTGQVISVDGGFTVYGFSPPKS</sequence>
<dbReference type="Proteomes" id="UP000001514">
    <property type="component" value="Unassembled WGS sequence"/>
</dbReference>